<accession>A0A0N1I399</accession>
<keyword evidence="3" id="KW-1185">Reference proteome</keyword>
<name>A0A0N1I399_LEPSE</name>
<evidence type="ECO:0000256" key="1">
    <source>
        <dbReference type="SAM" id="MobiDB-lite"/>
    </source>
</evidence>
<dbReference type="Proteomes" id="UP000038009">
    <property type="component" value="Unassembled WGS sequence"/>
</dbReference>
<proteinExistence type="predicted"/>
<feature type="compositionally biased region" description="Polar residues" evidence="1">
    <location>
        <begin position="26"/>
        <end position="36"/>
    </location>
</feature>
<sequence>MVAEKTLEQNRRRTCCERHLRSTIATQPNLSANTAERSGPVHPRPHPQPLSTCGKNVACQAALLMDLQLRAGIAQRKGRRPGSRRLAHDCNRKRPLPYKVRRIAAVGQQIGKSFCPGHVSCDSFCDGHRGTPLGARFHKLLPSTHDKSDWGSFRRAPCVCRMQTQQSTTQRSSRSFHQLDDETFCCNVGEPLA</sequence>
<dbReference type="AlphaFoldDB" id="A0A0N1I399"/>
<feature type="region of interest" description="Disordered" evidence="1">
    <location>
        <begin position="26"/>
        <end position="49"/>
    </location>
</feature>
<evidence type="ECO:0000313" key="2">
    <source>
        <dbReference type="EMBL" id="KPI86321.1"/>
    </source>
</evidence>
<dbReference type="EMBL" id="LJSK01000137">
    <property type="protein sequence ID" value="KPI86321.1"/>
    <property type="molecule type" value="Genomic_DNA"/>
</dbReference>
<dbReference type="VEuPathDB" id="TriTrypDB:Lsey_0137_0160"/>
<organism evidence="2 3">
    <name type="scientific">Leptomonas seymouri</name>
    <dbReference type="NCBI Taxonomy" id="5684"/>
    <lineage>
        <taxon>Eukaryota</taxon>
        <taxon>Discoba</taxon>
        <taxon>Euglenozoa</taxon>
        <taxon>Kinetoplastea</taxon>
        <taxon>Metakinetoplastina</taxon>
        <taxon>Trypanosomatida</taxon>
        <taxon>Trypanosomatidae</taxon>
        <taxon>Leishmaniinae</taxon>
        <taxon>Leptomonas</taxon>
    </lineage>
</organism>
<evidence type="ECO:0000313" key="3">
    <source>
        <dbReference type="Proteomes" id="UP000038009"/>
    </source>
</evidence>
<comment type="caution">
    <text evidence="2">The sequence shown here is derived from an EMBL/GenBank/DDBJ whole genome shotgun (WGS) entry which is preliminary data.</text>
</comment>
<gene>
    <name evidence="2" type="ORF">ABL78_4626</name>
</gene>
<protein>
    <submittedName>
        <fullName evidence="2">Uncharacterized protein</fullName>
    </submittedName>
</protein>
<reference evidence="2 3" key="1">
    <citation type="journal article" date="2015" name="PLoS Pathog.">
        <title>Leptomonas seymouri: Adaptations to the Dixenous Life Cycle Analyzed by Genome Sequencing, Transcriptome Profiling and Co-infection with Leishmania donovani.</title>
        <authorList>
            <person name="Kraeva N."/>
            <person name="Butenko A."/>
            <person name="Hlavacova J."/>
            <person name="Kostygov A."/>
            <person name="Myskova J."/>
            <person name="Grybchuk D."/>
            <person name="Lestinova T."/>
            <person name="Votypka J."/>
            <person name="Volf P."/>
            <person name="Opperdoes F."/>
            <person name="Flegontov P."/>
            <person name="Lukes J."/>
            <person name="Yurchenko V."/>
        </authorList>
    </citation>
    <scope>NUCLEOTIDE SEQUENCE [LARGE SCALE GENOMIC DNA]</scope>
    <source>
        <strain evidence="2 3">ATCC 30220</strain>
    </source>
</reference>